<dbReference type="PANTHER" id="PTHR46696:SF1">
    <property type="entry name" value="CYTOCHROME P450 YJIB-RELATED"/>
    <property type="match status" value="1"/>
</dbReference>
<name>A0A9Q9IDV8_9ACTN</name>
<dbReference type="CDD" id="cd20625">
    <property type="entry name" value="CYP164-like"/>
    <property type="match status" value="1"/>
</dbReference>
<comment type="similarity">
    <text evidence="1 7">Belongs to the cytochrome P450 family.</text>
</comment>
<keyword evidence="2 7" id="KW-0349">Heme</keyword>
<dbReference type="GO" id="GO:0005506">
    <property type="term" value="F:iron ion binding"/>
    <property type="evidence" value="ECO:0007669"/>
    <property type="project" value="InterPro"/>
</dbReference>
<dbReference type="GO" id="GO:0020037">
    <property type="term" value="F:heme binding"/>
    <property type="evidence" value="ECO:0007669"/>
    <property type="project" value="InterPro"/>
</dbReference>
<protein>
    <submittedName>
        <fullName evidence="8">Cytochrome P450</fullName>
    </submittedName>
</protein>
<keyword evidence="3 7" id="KW-0479">Metal-binding</keyword>
<dbReference type="OrthoDB" id="4156795at2"/>
<proteinExistence type="inferred from homology"/>
<dbReference type="PRINTS" id="PR00359">
    <property type="entry name" value="BP450"/>
</dbReference>
<dbReference type="Pfam" id="PF00067">
    <property type="entry name" value="p450"/>
    <property type="match status" value="2"/>
</dbReference>
<evidence type="ECO:0000256" key="6">
    <source>
        <dbReference type="ARBA" id="ARBA00023033"/>
    </source>
</evidence>
<dbReference type="Proteomes" id="UP001058003">
    <property type="component" value="Chromosome"/>
</dbReference>
<dbReference type="GO" id="GO:0017000">
    <property type="term" value="P:antibiotic biosynthetic process"/>
    <property type="evidence" value="ECO:0007669"/>
    <property type="project" value="UniProtKB-ARBA"/>
</dbReference>
<dbReference type="PRINTS" id="PR00385">
    <property type="entry name" value="P450"/>
</dbReference>
<dbReference type="PANTHER" id="PTHR46696">
    <property type="entry name" value="P450, PUTATIVE (EUROFUNG)-RELATED"/>
    <property type="match status" value="1"/>
</dbReference>
<reference evidence="8" key="1">
    <citation type="submission" date="2021-04" db="EMBL/GenBank/DDBJ databases">
        <title>Dactylosporangium aurantiacum NRRL B-8018 full assembly.</title>
        <authorList>
            <person name="Hartkoorn R.C."/>
            <person name="Beaudoing E."/>
            <person name="Hot D."/>
        </authorList>
    </citation>
    <scope>NUCLEOTIDE SEQUENCE</scope>
    <source>
        <strain evidence="8">NRRL B-8018</strain>
    </source>
</reference>
<dbReference type="InterPro" id="IPR002397">
    <property type="entry name" value="Cyt_P450_B"/>
</dbReference>
<evidence type="ECO:0000256" key="4">
    <source>
        <dbReference type="ARBA" id="ARBA00023002"/>
    </source>
</evidence>
<dbReference type="Gene3D" id="1.10.630.10">
    <property type="entry name" value="Cytochrome P450"/>
    <property type="match status" value="1"/>
</dbReference>
<gene>
    <name evidence="8" type="ORF">Daura_33495</name>
</gene>
<dbReference type="GO" id="GO:0004497">
    <property type="term" value="F:monooxygenase activity"/>
    <property type="evidence" value="ECO:0007669"/>
    <property type="project" value="UniProtKB-KW"/>
</dbReference>
<evidence type="ECO:0000256" key="1">
    <source>
        <dbReference type="ARBA" id="ARBA00010617"/>
    </source>
</evidence>
<evidence type="ECO:0000313" key="8">
    <source>
        <dbReference type="EMBL" id="UWZ51634.1"/>
    </source>
</evidence>
<evidence type="ECO:0000256" key="7">
    <source>
        <dbReference type="RuleBase" id="RU000461"/>
    </source>
</evidence>
<dbReference type="KEGG" id="daur:Daura_33495"/>
<dbReference type="EMBL" id="CP073767">
    <property type="protein sequence ID" value="UWZ51634.1"/>
    <property type="molecule type" value="Genomic_DNA"/>
</dbReference>
<evidence type="ECO:0000256" key="5">
    <source>
        <dbReference type="ARBA" id="ARBA00023004"/>
    </source>
</evidence>
<keyword evidence="9" id="KW-1185">Reference proteome</keyword>
<sequence>MPDIVQNPEVLALLDELTRMPGRADPYPRYARLREISPVVRADDGALVVTGYGDCATVVRDPRLQHLPADMLAFVGFPDWREHPALHQLFTSMLTLNPPDHTRLRRLVSSAFTPRRVEALRPAIERMVQDLLDGMDGHDEVDFVEAFAFPLPVNVIGELLGVPAQERAGFQTLVRDWTQVLEVITPDVLARADPAAAAIRDHLAGLVEQRRQRPTDDLLSALVQAQAADDRLTDEEVLSNAALLFAAGFETTTNLLANGVVALLHHPEQYALLGRRPDLAQPAVEELLRYDSPVQLSSRVVTAPLELGGVTVGEGERVVAYLGAGNHDPARFPDPGALRLDRADNAPLSFGGGIHYCLGAPLARLEAQIALPALARRFPSLALTGQAQRRDSLSLKGYTSLRLRTG</sequence>
<evidence type="ECO:0000313" key="9">
    <source>
        <dbReference type="Proteomes" id="UP001058003"/>
    </source>
</evidence>
<dbReference type="SUPFAM" id="SSF48264">
    <property type="entry name" value="Cytochrome P450"/>
    <property type="match status" value="1"/>
</dbReference>
<evidence type="ECO:0000256" key="2">
    <source>
        <dbReference type="ARBA" id="ARBA00022617"/>
    </source>
</evidence>
<dbReference type="GO" id="GO:0016705">
    <property type="term" value="F:oxidoreductase activity, acting on paired donors, with incorporation or reduction of molecular oxygen"/>
    <property type="evidence" value="ECO:0007669"/>
    <property type="project" value="InterPro"/>
</dbReference>
<evidence type="ECO:0000256" key="3">
    <source>
        <dbReference type="ARBA" id="ARBA00022723"/>
    </source>
</evidence>
<dbReference type="AlphaFoldDB" id="A0A9Q9IDV8"/>
<keyword evidence="6 7" id="KW-0503">Monooxygenase</keyword>
<dbReference type="PROSITE" id="PS00086">
    <property type="entry name" value="CYTOCHROME_P450"/>
    <property type="match status" value="1"/>
</dbReference>
<keyword evidence="5 7" id="KW-0408">Iron</keyword>
<dbReference type="InterPro" id="IPR036396">
    <property type="entry name" value="Cyt_P450_sf"/>
</dbReference>
<organism evidence="8 9">
    <name type="scientific">Dactylosporangium aurantiacum</name>
    <dbReference type="NCBI Taxonomy" id="35754"/>
    <lineage>
        <taxon>Bacteria</taxon>
        <taxon>Bacillati</taxon>
        <taxon>Actinomycetota</taxon>
        <taxon>Actinomycetes</taxon>
        <taxon>Micromonosporales</taxon>
        <taxon>Micromonosporaceae</taxon>
        <taxon>Dactylosporangium</taxon>
    </lineage>
</organism>
<accession>A0A9Q9IDV8</accession>
<keyword evidence="4 7" id="KW-0560">Oxidoreductase</keyword>
<dbReference type="FunFam" id="1.10.630.10:FF:000018">
    <property type="entry name" value="Cytochrome P450 monooxygenase"/>
    <property type="match status" value="1"/>
</dbReference>
<dbReference type="InterPro" id="IPR001128">
    <property type="entry name" value="Cyt_P450"/>
</dbReference>
<dbReference type="InterPro" id="IPR017972">
    <property type="entry name" value="Cyt_P450_CS"/>
</dbReference>